<gene>
    <name evidence="3" type="ORF">CKO43_15480</name>
</gene>
<evidence type="ECO:0000313" key="4">
    <source>
        <dbReference type="Proteomes" id="UP001041814"/>
    </source>
</evidence>
<dbReference type="RefSeq" id="WP_200231521.1">
    <property type="nucleotide sequence ID" value="NZ_NRRT01000073.1"/>
</dbReference>
<keyword evidence="1" id="KW-0175">Coiled coil</keyword>
<accession>A0ABS1DVW4</accession>
<evidence type="ECO:0000259" key="2">
    <source>
        <dbReference type="Pfam" id="PF12770"/>
    </source>
</evidence>
<evidence type="ECO:0000313" key="3">
    <source>
        <dbReference type="EMBL" id="MBK1714174.1"/>
    </source>
</evidence>
<proteinExistence type="predicted"/>
<dbReference type="EMBL" id="NRRU01000058">
    <property type="protein sequence ID" value="MBK1714174.1"/>
    <property type="molecule type" value="Genomic_DNA"/>
</dbReference>
<name>A0ABS1DVW4_RUBGE</name>
<comment type="caution">
    <text evidence="3">The sequence shown here is derived from an EMBL/GenBank/DDBJ whole genome shotgun (WGS) entry which is preliminary data.</text>
</comment>
<protein>
    <submittedName>
        <fullName evidence="3">CHAT domain-containing protein</fullName>
    </submittedName>
</protein>
<feature type="domain" description="CHAT" evidence="2">
    <location>
        <begin position="251"/>
        <end position="489"/>
    </location>
</feature>
<dbReference type="InterPro" id="IPR024983">
    <property type="entry name" value="CHAT_dom"/>
</dbReference>
<feature type="coiled-coil region" evidence="1">
    <location>
        <begin position="495"/>
        <end position="522"/>
    </location>
</feature>
<dbReference type="Proteomes" id="UP001041814">
    <property type="component" value="Unassembled WGS sequence"/>
</dbReference>
<sequence length="547" mass="60258">MALWQLIVHHDEDMREVLEDGVRAALASLQLPARCVGMRNIERADTALAEQGLENCSLVVIGSSTPADAASSIGLSGREPTMQFIRSLKRFWEPLPIVVISSTPDERLAGFLEAHRNTALLAADARLGPTLDDAVRGLLGTQPRLSAACVRLHIHLRESGSGSWEMLRTGGARLRSFRTGGTLALESGRFKEILYDSKCLDEDVSQDQFRPRSFAQLSNKLADLLFNGAPGNTECWRKFSQQRDEAGGMAHTRIRVTVDDTIHELMLEALKDPAPEGRLADCWILNAPMYRHAMPRGNEPLFRDPDSRNGAINALVIQADAAAGNLPLSEDRVLSLAALPHAAGEAQELETLLRRHARGVVRRLDFGDADPTPPGERLLKALTAEAPPQGWHLVHFCGHGFNARPHGASLVLRADRGGEMPVHRLATALARTQFFFLSSCHGAKDPAVLRALEQQVPALLGYQWKVSDERAGNFARLFYRALFEPGTPSYRYLEYAFMRARRQAYEQAVQEAEARLAIADAGAPAVSVDDSLRDHSWISPVLVMQME</sequence>
<reference evidence="3" key="2">
    <citation type="journal article" date="2020" name="Microorganisms">
        <title>Osmotic Adaptation and Compatible Solute Biosynthesis of Phototrophic Bacteria as Revealed from Genome Analyses.</title>
        <authorList>
            <person name="Imhoff J.F."/>
            <person name="Rahn T."/>
            <person name="Kunzel S."/>
            <person name="Keller A."/>
            <person name="Neulinger S.C."/>
        </authorList>
    </citation>
    <scope>NUCLEOTIDE SEQUENCE</scope>
    <source>
        <strain evidence="3">IM 151</strain>
    </source>
</reference>
<evidence type="ECO:0000256" key="1">
    <source>
        <dbReference type="SAM" id="Coils"/>
    </source>
</evidence>
<keyword evidence="4" id="KW-1185">Reference proteome</keyword>
<organism evidence="3 4">
    <name type="scientific">Rubrivivax gelatinosus</name>
    <name type="common">Rhodocyclus gelatinosus</name>
    <name type="synonym">Rhodopseudomonas gelatinosa</name>
    <dbReference type="NCBI Taxonomy" id="28068"/>
    <lineage>
        <taxon>Bacteria</taxon>
        <taxon>Pseudomonadati</taxon>
        <taxon>Pseudomonadota</taxon>
        <taxon>Betaproteobacteria</taxon>
        <taxon>Burkholderiales</taxon>
        <taxon>Sphaerotilaceae</taxon>
        <taxon>Rubrivivax</taxon>
    </lineage>
</organism>
<dbReference type="Pfam" id="PF12770">
    <property type="entry name" value="CHAT"/>
    <property type="match status" value="1"/>
</dbReference>
<reference evidence="3" key="1">
    <citation type="submission" date="2017-08" db="EMBL/GenBank/DDBJ databases">
        <authorList>
            <person name="Imhoff J.F."/>
            <person name="Rahn T."/>
            <person name="Kuenzel S."/>
            <person name="Neulinger S.C."/>
        </authorList>
    </citation>
    <scope>NUCLEOTIDE SEQUENCE</scope>
    <source>
        <strain evidence="3">IM 151</strain>
    </source>
</reference>